<evidence type="ECO:0000313" key="6">
    <source>
        <dbReference type="Proteomes" id="UP000008561"/>
    </source>
</evidence>
<feature type="domain" description="DNA-binding transcriptional repressor CapW C-terminal dimerisation" evidence="3">
    <location>
        <begin position="197"/>
        <end position="263"/>
    </location>
</feature>
<gene>
    <name evidence="5" type="ordered locus">Dole_2091</name>
</gene>
<accession>A8ZTW2</accession>
<reference evidence="5 6" key="1">
    <citation type="submission" date="2007-10" db="EMBL/GenBank/DDBJ databases">
        <title>Complete sequence of Desulfococcus oleovorans Hxd3.</title>
        <authorList>
            <consortium name="US DOE Joint Genome Institute"/>
            <person name="Copeland A."/>
            <person name="Lucas S."/>
            <person name="Lapidus A."/>
            <person name="Barry K."/>
            <person name="Glavina del Rio T."/>
            <person name="Dalin E."/>
            <person name="Tice H."/>
            <person name="Pitluck S."/>
            <person name="Kiss H."/>
            <person name="Brettin T."/>
            <person name="Bruce D."/>
            <person name="Detter J.C."/>
            <person name="Han C."/>
            <person name="Schmutz J."/>
            <person name="Larimer F."/>
            <person name="Land M."/>
            <person name="Hauser L."/>
            <person name="Kyrpides N."/>
            <person name="Kim E."/>
            <person name="Wawrik B."/>
            <person name="Richardson P."/>
        </authorList>
    </citation>
    <scope>NUCLEOTIDE SEQUENCE [LARGE SCALE GENOMIC DNA]</scope>
    <source>
        <strain evidence="6">DSM 6200 / JCM 39069 / Hxd3</strain>
    </source>
</reference>
<dbReference type="STRING" id="96561.Dole_2091"/>
<dbReference type="InterPro" id="IPR016634">
    <property type="entry name" value="CapW-like"/>
</dbReference>
<dbReference type="Pfam" id="PF26107">
    <property type="entry name" value="BrxR_CTD"/>
    <property type="match status" value="1"/>
</dbReference>
<keyword evidence="6" id="KW-1185">Reference proteome</keyword>
<dbReference type="PANTHER" id="PTHR34580:SF3">
    <property type="entry name" value="PROTEIN PAFB"/>
    <property type="match status" value="1"/>
</dbReference>
<dbReference type="Pfam" id="PF26109">
    <property type="entry name" value="WHD_BrxR"/>
    <property type="match status" value="1"/>
</dbReference>
<evidence type="ECO:0000259" key="3">
    <source>
        <dbReference type="Pfam" id="PF26107"/>
    </source>
</evidence>
<dbReference type="InterPro" id="IPR059019">
    <property type="entry name" value="WHD_CapW"/>
</dbReference>
<dbReference type="PANTHER" id="PTHR34580">
    <property type="match status" value="1"/>
</dbReference>
<name>A8ZTW2_DESOH</name>
<dbReference type="HOGENOM" id="CLU_054168_2_0_7"/>
<dbReference type="InterPro" id="IPR059020">
    <property type="entry name" value="CapW_CTD"/>
</dbReference>
<proteinExistence type="predicted"/>
<dbReference type="PROSITE" id="PS52050">
    <property type="entry name" value="WYL"/>
    <property type="match status" value="1"/>
</dbReference>
<dbReference type="eggNOG" id="COG2378">
    <property type="taxonomic scope" value="Bacteria"/>
</dbReference>
<organism evidence="5 6">
    <name type="scientific">Desulfosudis oleivorans (strain DSM 6200 / JCM 39069 / Hxd3)</name>
    <name type="common">Desulfococcus oleovorans</name>
    <dbReference type="NCBI Taxonomy" id="96561"/>
    <lineage>
        <taxon>Bacteria</taxon>
        <taxon>Pseudomonadati</taxon>
        <taxon>Thermodesulfobacteriota</taxon>
        <taxon>Desulfobacteria</taxon>
        <taxon>Desulfobacterales</taxon>
        <taxon>Desulfosudaceae</taxon>
        <taxon>Desulfosudis</taxon>
    </lineage>
</organism>
<dbReference type="Pfam" id="PF13280">
    <property type="entry name" value="WYL"/>
    <property type="match status" value="1"/>
</dbReference>
<evidence type="ECO:0000256" key="1">
    <source>
        <dbReference type="SAM" id="MobiDB-lite"/>
    </source>
</evidence>
<evidence type="ECO:0000313" key="5">
    <source>
        <dbReference type="EMBL" id="ABW67895.1"/>
    </source>
</evidence>
<dbReference type="InterPro" id="IPR026881">
    <property type="entry name" value="WYL_dom"/>
</dbReference>
<dbReference type="EMBL" id="CP000859">
    <property type="protein sequence ID" value="ABW67895.1"/>
    <property type="molecule type" value="Genomic_DNA"/>
</dbReference>
<feature type="domain" description="DNA-binding transcriptional repressor CapW winged helix-turn-helix" evidence="4">
    <location>
        <begin position="1"/>
        <end position="77"/>
    </location>
</feature>
<dbReference type="Proteomes" id="UP000008561">
    <property type="component" value="Chromosome"/>
</dbReference>
<evidence type="ECO:0008006" key="7">
    <source>
        <dbReference type="Google" id="ProtNLM"/>
    </source>
</evidence>
<dbReference type="InterPro" id="IPR051534">
    <property type="entry name" value="CBASS_pafABC_assoc_protein"/>
</dbReference>
<evidence type="ECO:0000259" key="2">
    <source>
        <dbReference type="Pfam" id="PF13280"/>
    </source>
</evidence>
<dbReference type="AlphaFoldDB" id="A8ZTW2"/>
<sequence length="276" mass="32081">MEFIETRLFWEGRINRGDLTEFFGISVPQASADIGLYQEKAKGNIEYDKNKKFYFASANFKPVFIEPNADLLFSQLRLSECGLKSDTLSFLGKIPECYIVPTPDRYVEIDVVRDLLKAIKNNLELYVEYQSMKSTDVSLRWLSPHSFAYDSYRWHVRAFCHKRNEYRDFVIGRLIKVLETRRPQKALPEDKKWNTTVVLKIGPHPGLQPHQKSVIERDYKMTDGILEVRVKEAMLFYAKKRLGFDDKNHAERPSNEQQIVLLGEEKDDGPSECGSS</sequence>
<protein>
    <recommendedName>
        <fullName evidence="7">WYL domain-containing protein</fullName>
    </recommendedName>
</protein>
<feature type="domain" description="WYL" evidence="2">
    <location>
        <begin position="111"/>
        <end position="174"/>
    </location>
</feature>
<evidence type="ECO:0000259" key="4">
    <source>
        <dbReference type="Pfam" id="PF26109"/>
    </source>
</evidence>
<feature type="region of interest" description="Disordered" evidence="1">
    <location>
        <begin position="247"/>
        <end position="276"/>
    </location>
</feature>
<dbReference type="KEGG" id="dol:Dole_2091"/>
<dbReference type="PIRSF" id="PIRSF015558">
    <property type="entry name" value="Txn_reg_DeoR_prd"/>
    <property type="match status" value="1"/>
</dbReference>